<comment type="caution">
    <text evidence="2">The sequence shown here is derived from an EMBL/GenBank/DDBJ whole genome shotgun (WGS) entry which is preliminary data.</text>
</comment>
<organism evidence="2 3">
    <name type="scientific">Alternaria arborescens</name>
    <dbReference type="NCBI Taxonomy" id="156630"/>
    <lineage>
        <taxon>Eukaryota</taxon>
        <taxon>Fungi</taxon>
        <taxon>Dikarya</taxon>
        <taxon>Ascomycota</taxon>
        <taxon>Pezizomycotina</taxon>
        <taxon>Dothideomycetes</taxon>
        <taxon>Pleosporomycetidae</taxon>
        <taxon>Pleosporales</taxon>
        <taxon>Pleosporineae</taxon>
        <taxon>Pleosporaceae</taxon>
        <taxon>Alternaria</taxon>
        <taxon>Alternaria sect. Alternaria</taxon>
    </lineage>
</organism>
<reference evidence="3" key="1">
    <citation type="journal article" date="2019" name="bioRxiv">
        <title>Genomics, evolutionary history and diagnostics of the Alternaria alternata species group including apple and Asian pear pathotypes.</title>
        <authorList>
            <person name="Armitage A.D."/>
            <person name="Cockerton H.M."/>
            <person name="Sreenivasaprasad S."/>
            <person name="Woodhall J.W."/>
            <person name="Lane C.R."/>
            <person name="Harrison R.J."/>
            <person name="Clarkson J.P."/>
        </authorList>
    </citation>
    <scope>NUCLEOTIDE SEQUENCE [LARGE SCALE GENOMIC DNA]</scope>
    <source>
        <strain evidence="3">RGR 97.0016</strain>
    </source>
</reference>
<dbReference type="InterPro" id="IPR010730">
    <property type="entry name" value="HET"/>
</dbReference>
<dbReference type="Proteomes" id="UP000293823">
    <property type="component" value="Unassembled WGS sequence"/>
</dbReference>
<feature type="domain" description="Heterokaryon incompatibility" evidence="1">
    <location>
        <begin position="9"/>
        <end position="135"/>
    </location>
</feature>
<dbReference type="Pfam" id="PF06985">
    <property type="entry name" value="HET"/>
    <property type="match status" value="1"/>
</dbReference>
<evidence type="ECO:0000313" key="2">
    <source>
        <dbReference type="EMBL" id="RYO52957.1"/>
    </source>
</evidence>
<name>A0A4Q4R919_9PLEO</name>
<keyword evidence="3" id="KW-1185">Reference proteome</keyword>
<dbReference type="PANTHER" id="PTHR33112:SF9">
    <property type="entry name" value="HETEROKARYON INCOMPATIBILITY DOMAIN-CONTAINING PROTEIN"/>
    <property type="match status" value="1"/>
</dbReference>
<dbReference type="OrthoDB" id="5362512at2759"/>
<dbReference type="AlphaFoldDB" id="A0A4Q4R919"/>
<sequence>MSSKLQDFQEAIPLDMLPNIFAEAIRITRYLNFKYLWIDSLCIIQDSKSDWTAEANMMSAVYNNAVCTIAFVLPPEVSYDSTQLREDPRVSTPCVIREPMQFKHGIIVTLDRAAQTTESSHRDWPLSSRAWTLQEQILSPRTIFWGDDTIKWECVETFCDELVGDGDLIGISKGHSPDLTLRELLSPRFCSQPNESKRGVSGQTGEYNIISNWNRLINDYRRRNLTHANDRIMAFAGIAQAFQAEHGLVYLAGMWKEHLPRSLLWFIDDPANIVESLSLTPHPMAMMKGLTFSDPILNSAPTWSFFASAIYSNRLDRDVHLTHGQQAIFGLGYVLFSAALLHFAWPNAPVDYSPPTAYYDFVGLQISLEFIMIDVASPLPREQELYDRTFRSKSLEAQLGSLFEIGGDFKKVCLYFDDNGKIDQISTQIRIAIVEERWREYHGVYNFEGLILEPGEEEDTWKRLGYCYGEAESDLSYTTIAEKPLPESRTSMSGENSLFLRLKGAKMETLTLV</sequence>
<accession>A0A4Q4R919</accession>
<dbReference type="EMBL" id="PEJP01000044">
    <property type="protein sequence ID" value="RYO52957.1"/>
    <property type="molecule type" value="Genomic_DNA"/>
</dbReference>
<dbReference type="PANTHER" id="PTHR33112">
    <property type="entry name" value="DOMAIN PROTEIN, PUTATIVE-RELATED"/>
    <property type="match status" value="1"/>
</dbReference>
<evidence type="ECO:0000259" key="1">
    <source>
        <dbReference type="Pfam" id="PF06985"/>
    </source>
</evidence>
<proteinExistence type="predicted"/>
<protein>
    <recommendedName>
        <fullName evidence="1">Heterokaryon incompatibility domain-containing protein</fullName>
    </recommendedName>
</protein>
<evidence type="ECO:0000313" key="3">
    <source>
        <dbReference type="Proteomes" id="UP000293823"/>
    </source>
</evidence>
<gene>
    <name evidence="2" type="ORF">AA0113_g9562</name>
</gene>